<protein>
    <recommendedName>
        <fullName evidence="3">N-acetyltransferase domain-containing protein</fullName>
    </recommendedName>
</protein>
<evidence type="ECO:0008006" key="3">
    <source>
        <dbReference type="Google" id="ProtNLM"/>
    </source>
</evidence>
<accession>A0A5J4KR19</accession>
<sequence>MYENYLQLAVFNNAVWCDTVCQSHAAPGEFQETYWLHPRQTPTYYPNLVTLAPADRLDLQQPALATFLKEKQPHTISVKDSFADLDLAPFGFQQLFEAQWIFRPATTGAAHVQKAGIQWKKIESEAELLAWESAWAHTDLEQNDTFRRALLANTDICIVAAYKEDQIMAGAIGNRTTGVIGLSNIFTPEQDTQMYWAGILDLLTSYYPAMPIVGYEQNESLEQALQAGFTTLGPLRVWLKAE</sequence>
<dbReference type="Proteomes" id="UP000326912">
    <property type="component" value="Unassembled WGS sequence"/>
</dbReference>
<evidence type="ECO:0000313" key="1">
    <source>
        <dbReference type="EMBL" id="GER91824.1"/>
    </source>
</evidence>
<evidence type="ECO:0000313" key="2">
    <source>
        <dbReference type="Proteomes" id="UP000326912"/>
    </source>
</evidence>
<name>A0A5J4KR19_9CHLR</name>
<dbReference type="EMBL" id="BKZW01000004">
    <property type="protein sequence ID" value="GER91824.1"/>
    <property type="molecule type" value="Genomic_DNA"/>
</dbReference>
<gene>
    <name evidence="1" type="ORF">KDW_59860</name>
</gene>
<keyword evidence="2" id="KW-1185">Reference proteome</keyword>
<proteinExistence type="predicted"/>
<organism evidence="1 2">
    <name type="scientific">Dictyobacter vulcani</name>
    <dbReference type="NCBI Taxonomy" id="2607529"/>
    <lineage>
        <taxon>Bacteria</taxon>
        <taxon>Bacillati</taxon>
        <taxon>Chloroflexota</taxon>
        <taxon>Ktedonobacteria</taxon>
        <taxon>Ktedonobacterales</taxon>
        <taxon>Dictyobacteraceae</taxon>
        <taxon>Dictyobacter</taxon>
    </lineage>
</organism>
<dbReference type="RefSeq" id="WP_151759417.1">
    <property type="nucleotide sequence ID" value="NZ_BKZW01000004.1"/>
</dbReference>
<reference evidence="1 2" key="1">
    <citation type="submission" date="2019-10" db="EMBL/GenBank/DDBJ databases">
        <title>Dictyobacter vulcani sp. nov., within the class Ktedonobacteria, isolated from soil of volcanic Mt. Zao.</title>
        <authorList>
            <person name="Zheng Y."/>
            <person name="Wang C.M."/>
            <person name="Sakai Y."/>
            <person name="Abe K."/>
            <person name="Yokota A."/>
            <person name="Yabe S."/>
        </authorList>
    </citation>
    <scope>NUCLEOTIDE SEQUENCE [LARGE SCALE GENOMIC DNA]</scope>
    <source>
        <strain evidence="1 2">W12</strain>
    </source>
</reference>
<comment type="caution">
    <text evidence="1">The sequence shown here is derived from an EMBL/GenBank/DDBJ whole genome shotgun (WGS) entry which is preliminary data.</text>
</comment>
<dbReference type="AlphaFoldDB" id="A0A5J4KR19"/>